<protein>
    <submittedName>
        <fullName evidence="1">Uncharacterized protein</fullName>
    </submittedName>
</protein>
<dbReference type="STRING" id="1300222.I532_01665"/>
<comment type="caution">
    <text evidence="1">The sequence shown here is derived from an EMBL/GenBank/DDBJ whole genome shotgun (WGS) entry which is preliminary data.</text>
</comment>
<accession>M8DKV8</accession>
<dbReference type="RefSeq" id="WP_003385991.1">
    <property type="nucleotide sequence ID" value="NZ_APBN01000001.1"/>
</dbReference>
<dbReference type="PATRIC" id="fig|1300222.3.peg.343"/>
<reference evidence="1 2" key="1">
    <citation type="submission" date="2013-03" db="EMBL/GenBank/DDBJ databases">
        <title>Assembly of a new bacterial strain Brevibacillus borstelensis AK1.</title>
        <authorList>
            <person name="Rajan I."/>
            <person name="PoliReddy D."/>
            <person name="Sugumar T."/>
            <person name="Rathinam K."/>
            <person name="Alqarawi S."/>
            <person name="Khalil A.B."/>
            <person name="Sivakumar N."/>
        </authorList>
    </citation>
    <scope>NUCLEOTIDE SEQUENCE [LARGE SCALE GENOMIC DNA]</scope>
    <source>
        <strain evidence="1 2">AK1</strain>
    </source>
</reference>
<dbReference type="EMBL" id="APBN01000001">
    <property type="protein sequence ID" value="EMT54273.1"/>
    <property type="molecule type" value="Genomic_DNA"/>
</dbReference>
<dbReference type="CDD" id="cd00093">
    <property type="entry name" value="HTH_XRE"/>
    <property type="match status" value="1"/>
</dbReference>
<evidence type="ECO:0000313" key="2">
    <source>
        <dbReference type="Proteomes" id="UP000012081"/>
    </source>
</evidence>
<proteinExistence type="predicted"/>
<dbReference type="InterPro" id="IPR001387">
    <property type="entry name" value="Cro/C1-type_HTH"/>
</dbReference>
<evidence type="ECO:0000313" key="1">
    <source>
        <dbReference type="EMBL" id="EMT54273.1"/>
    </source>
</evidence>
<sequence>MSANQYGKQLGQALMEAGMTQLSFSFDAHVSPESISAYKNGRAIAPPDVKSRSIIATDNPFLAIAAAYESTAGTSPVIFDGDNVELNRHTVVRKTVQEMKELLVAIEKVEPLLIKAPRSLTTDERLKIEHLVQETLDVVTSTTNMAAFITKETKLGWISQWTKHKTKLVKNGLLKMVKEVTSHG</sequence>
<keyword evidence="2" id="KW-1185">Reference proteome</keyword>
<dbReference type="OrthoDB" id="2969743at2"/>
<name>M8DKV8_9BACL</name>
<organism evidence="1 2">
    <name type="scientific">Brevibacillus borstelensis AK1</name>
    <dbReference type="NCBI Taxonomy" id="1300222"/>
    <lineage>
        <taxon>Bacteria</taxon>
        <taxon>Bacillati</taxon>
        <taxon>Bacillota</taxon>
        <taxon>Bacilli</taxon>
        <taxon>Bacillales</taxon>
        <taxon>Paenibacillaceae</taxon>
        <taxon>Brevibacillus</taxon>
    </lineage>
</organism>
<dbReference type="Proteomes" id="UP000012081">
    <property type="component" value="Unassembled WGS sequence"/>
</dbReference>
<dbReference type="AlphaFoldDB" id="M8DKV8"/>
<gene>
    <name evidence="1" type="ORF">I532_01665</name>
</gene>